<dbReference type="InterPro" id="IPR027607">
    <property type="entry name" value="Surf_Exclu_SEC10/PgrA"/>
</dbReference>
<comment type="caution">
    <text evidence="8">The sequence shown here is derived from an EMBL/GenBank/DDBJ whole genome shotgun (WGS) entry which is preliminary data.</text>
</comment>
<organism evidence="8 9">
    <name type="scientific">Streptococcus mitis</name>
    <dbReference type="NCBI Taxonomy" id="28037"/>
    <lineage>
        <taxon>Bacteria</taxon>
        <taxon>Bacillati</taxon>
        <taxon>Bacillota</taxon>
        <taxon>Bacilli</taxon>
        <taxon>Lactobacillales</taxon>
        <taxon>Streptococcaceae</taxon>
        <taxon>Streptococcus</taxon>
        <taxon>Streptococcus mitis group</taxon>
    </lineage>
</organism>
<keyword evidence="3" id="KW-0732">Signal</keyword>
<evidence type="ECO:0000256" key="1">
    <source>
        <dbReference type="ARBA" id="ARBA00022512"/>
    </source>
</evidence>
<gene>
    <name evidence="8" type="ORF">HMPREF3228_01029</name>
</gene>
<accession>A0A133RYW7</accession>
<keyword evidence="2" id="KW-0964">Secreted</keyword>
<protein>
    <submittedName>
        <fullName evidence="8">LPXTG-motif protein cell wall anchor domain protein</fullName>
    </submittedName>
</protein>
<evidence type="ECO:0000256" key="4">
    <source>
        <dbReference type="ARBA" id="ARBA00023088"/>
    </source>
</evidence>
<dbReference type="InterPro" id="IPR019931">
    <property type="entry name" value="LPXTG_anchor"/>
</dbReference>
<dbReference type="Proteomes" id="UP000070065">
    <property type="component" value="Unassembled WGS sequence"/>
</dbReference>
<dbReference type="AlphaFoldDB" id="A0A133RYW7"/>
<evidence type="ECO:0000256" key="2">
    <source>
        <dbReference type="ARBA" id="ARBA00022525"/>
    </source>
</evidence>
<feature type="domain" description="Gram-positive cocci surface proteins LPxTG" evidence="7">
    <location>
        <begin position="837"/>
        <end position="870"/>
    </location>
</feature>
<evidence type="ECO:0000313" key="9">
    <source>
        <dbReference type="Proteomes" id="UP000070065"/>
    </source>
</evidence>
<feature type="compositionally biased region" description="Polar residues" evidence="6">
    <location>
        <begin position="47"/>
        <end position="56"/>
    </location>
</feature>
<evidence type="ECO:0000256" key="6">
    <source>
        <dbReference type="SAM" id="MobiDB-lite"/>
    </source>
</evidence>
<evidence type="ECO:0000256" key="5">
    <source>
        <dbReference type="SAM" id="Coils"/>
    </source>
</evidence>
<dbReference type="NCBIfam" id="TIGR04320">
    <property type="entry name" value="Surf_Exclu_PgrA"/>
    <property type="match status" value="1"/>
</dbReference>
<dbReference type="PATRIC" id="fig|28037.231.peg.1019"/>
<dbReference type="NCBIfam" id="TIGR01167">
    <property type="entry name" value="LPXTG_anchor"/>
    <property type="match status" value="1"/>
</dbReference>
<name>A0A133RYW7_STRMT</name>
<keyword evidence="1" id="KW-0134">Cell wall</keyword>
<dbReference type="EMBL" id="LRQR01000061">
    <property type="protein sequence ID" value="KXA60664.1"/>
    <property type="molecule type" value="Genomic_DNA"/>
</dbReference>
<reference evidence="8 9" key="1">
    <citation type="submission" date="2016-01" db="EMBL/GenBank/DDBJ databases">
        <authorList>
            <person name="Oliw E.H."/>
        </authorList>
    </citation>
    <scope>NUCLEOTIDE SEQUENCE [LARGE SCALE GENOMIC DNA]</scope>
    <source>
        <strain evidence="8 9">CMW7705B</strain>
    </source>
</reference>
<feature type="region of interest" description="Disordered" evidence="6">
    <location>
        <begin position="37"/>
        <end position="56"/>
    </location>
</feature>
<proteinExistence type="predicted"/>
<feature type="coiled-coil region" evidence="5">
    <location>
        <begin position="700"/>
        <end position="769"/>
    </location>
</feature>
<feature type="region of interest" description="Disordered" evidence="6">
    <location>
        <begin position="141"/>
        <end position="160"/>
    </location>
</feature>
<feature type="coiled-coil region" evidence="5">
    <location>
        <begin position="536"/>
        <end position="664"/>
    </location>
</feature>
<evidence type="ECO:0000256" key="3">
    <source>
        <dbReference type="ARBA" id="ARBA00022729"/>
    </source>
</evidence>
<dbReference type="PROSITE" id="PS50847">
    <property type="entry name" value="GRAM_POS_ANCHORING"/>
    <property type="match status" value="1"/>
</dbReference>
<evidence type="ECO:0000259" key="7">
    <source>
        <dbReference type="PROSITE" id="PS50847"/>
    </source>
</evidence>
<sequence length="870" mass="95774">MNLIIQKEKMEMINEVKKVLLAGAIATAAVGATTQASAEELKPTEPISGSQQKTATKKTVTETDVAISQANVDQANTVVKKHEEIVNTAQNEVNNAEKAVDEATETVTQAEKVVKETTPKNIQDAKGDVSVKEVAEKKAKEELSTSKEQQKLAEKNVTDQEANVKEATRKLVDKTKEVTDAKQIVAEKQAILDGTGVSGIVANAEAAKRNLEMSEKVTSQAREDLVTAKKADEQRASKLKQAEAEVTSTERTRLVKAQELDQAITKATNSENQYRVAKENLSKAQSILDSLTTTSITYPAGYVEALKAYFNNPTEENSNKLHEIAKKGMTAAGFSSPDGGETYYGNTNSPFKPSEADKKTVIADVNHLSAEVQDELAIFNAHLINDFRRLMGTDDIPVLVNRDMQKVAQKATQLSTNQDGHDLDALNTVAKEVGLNQGNQGLLAENIGFQSAGNVVTLADLKQQAYENVIMMLFYDKHANWGHALNFAGLDRESVTMQYIGVATRKIDHGLIAMHYVGTDSKIIDLLKNSFHQNVKVDTKNNLASLQERIQVARNSVAQAQGTYDTAETNRKDAQARKEQAQTEYTQAEVTAQNAVTNRNDIQNIALKTPEAEAKLKQEEANLEKASLENKQAQDALEQLNADVQNKREVLALAKDKLAEKQTEWKSLNEALTAEKDALIAKQGEVARIKELVLSRQALLSESTEVLKASKERVEVLQNAPQLLKKAKLNLESAQEVLKEKKSVLELALAKLETAKAEQRKVLEAHKELLSAYHDYLEAQQEIKNQKELTVQQASIEQDGTHSTTVVQNGKTTKYVHEQVAKVKDPVYQAPAVGYELPKTGEKASSLWFFGMLTISLLSLLKIKRESKEN</sequence>
<evidence type="ECO:0000313" key="8">
    <source>
        <dbReference type="EMBL" id="KXA60664.1"/>
    </source>
</evidence>
<keyword evidence="4" id="KW-0572">Peptidoglycan-anchor</keyword>
<keyword evidence="5" id="KW-0175">Coiled coil</keyword>